<dbReference type="EMBL" id="BDEQ01000001">
    <property type="protein sequence ID" value="GAT98598.1"/>
    <property type="molecule type" value="Genomic_DNA"/>
</dbReference>
<dbReference type="GO" id="GO:0007165">
    <property type="term" value="P:signal transduction"/>
    <property type="evidence" value="ECO:0007669"/>
    <property type="project" value="TreeGrafter"/>
</dbReference>
<reference evidence="10 11" key="1">
    <citation type="submission" date="2016-05" db="EMBL/GenBank/DDBJ databases">
        <title>First whole genome sequencing of Entamoeba histolytica HM1:IMSS-clone-6.</title>
        <authorList>
            <person name="Mukherjee Avik.K."/>
            <person name="Izumyama S."/>
            <person name="Nakada-Tsukui K."/>
            <person name="Nozaki T."/>
        </authorList>
    </citation>
    <scope>NUCLEOTIDE SEQUENCE [LARGE SCALE GENOMIC DNA]</scope>
    <source>
        <strain evidence="10 11">HM1:IMSS clone 6</strain>
    </source>
</reference>
<dbReference type="Pfam" id="PF01183">
    <property type="entry name" value="Glyco_hydro_25"/>
    <property type="match status" value="1"/>
</dbReference>
<sequence>MLFFTLLIASVFATHGVDMSTLTSVSSFQCFVNKGYTFAIPRCWRSTGSWDPYCANNCANAHAGGMSRVDAYFFPCYSCGNAAGQVNSFWQKVISNQLKITTVWFDIEGTWSSSYAANQQFFMEMMNQARAIGIVHGVYVSQHYWNSFFGGSYIYPYASSTPLWYPHYDHNPSFSDFSSFGGWSNPAIKQYQGTTSMCSASVDLSYQP</sequence>
<dbReference type="VEuPathDB" id="AmoebaDB:EHI7A_025140"/>
<dbReference type="GO" id="GO:0009253">
    <property type="term" value="P:peptidoglycan catabolic process"/>
    <property type="evidence" value="ECO:0007669"/>
    <property type="project" value="InterPro"/>
</dbReference>
<dbReference type="PANTHER" id="PTHR23208:SF36">
    <property type="entry name" value="LYSOZYME-RELATED"/>
    <property type="match status" value="1"/>
</dbReference>
<keyword evidence="8" id="KW-0326">Glycosidase</keyword>
<evidence type="ECO:0000313" key="10">
    <source>
        <dbReference type="EMBL" id="GAT98598.1"/>
    </source>
</evidence>
<dbReference type="GO" id="GO:0031640">
    <property type="term" value="P:killing of cells of another organism"/>
    <property type="evidence" value="ECO:0007669"/>
    <property type="project" value="UniProtKB-KW"/>
</dbReference>
<comment type="catalytic activity">
    <reaction evidence="1">
        <text>Hydrolysis of (1-&gt;4)-beta-linkages between N-acetylmuramic acid and N-acetyl-D-glucosamine residues in a peptidoglycan and between N-acetyl-D-glucosamine residues in chitodextrins.</text>
        <dbReference type="EC" id="3.2.1.17"/>
    </reaction>
</comment>
<dbReference type="Gene3D" id="3.20.20.80">
    <property type="entry name" value="Glycosidases"/>
    <property type="match status" value="1"/>
</dbReference>
<evidence type="ECO:0000256" key="8">
    <source>
        <dbReference type="ARBA" id="ARBA00023295"/>
    </source>
</evidence>
<dbReference type="InterPro" id="IPR017853">
    <property type="entry name" value="GH"/>
</dbReference>
<comment type="caution">
    <text evidence="10">The sequence shown here is derived from an EMBL/GenBank/DDBJ whole genome shotgun (WGS) entry which is preliminary data.</text>
</comment>
<dbReference type="SUPFAM" id="SSF51445">
    <property type="entry name" value="(Trans)glycosidases"/>
    <property type="match status" value="1"/>
</dbReference>
<dbReference type="Proteomes" id="UP000078387">
    <property type="component" value="Unassembled WGS sequence"/>
</dbReference>
<feature type="signal peptide" evidence="9">
    <location>
        <begin position="1"/>
        <end position="16"/>
    </location>
</feature>
<name>A0A5K1UBK6_ENTHI</name>
<evidence type="ECO:0000256" key="1">
    <source>
        <dbReference type="ARBA" id="ARBA00000632"/>
    </source>
</evidence>
<organism evidence="10 11">
    <name type="scientific">Entamoeba histolytica</name>
    <dbReference type="NCBI Taxonomy" id="5759"/>
    <lineage>
        <taxon>Eukaryota</taxon>
        <taxon>Amoebozoa</taxon>
        <taxon>Evosea</taxon>
        <taxon>Archamoebae</taxon>
        <taxon>Mastigamoebida</taxon>
        <taxon>Entamoebidae</taxon>
        <taxon>Entamoeba</taxon>
    </lineage>
</organism>
<evidence type="ECO:0000256" key="4">
    <source>
        <dbReference type="ARBA" id="ARBA00022529"/>
    </source>
</evidence>
<evidence type="ECO:0000313" key="11">
    <source>
        <dbReference type="Proteomes" id="UP000078387"/>
    </source>
</evidence>
<dbReference type="InterPro" id="IPR051595">
    <property type="entry name" value="GH25_Enzymes"/>
</dbReference>
<dbReference type="GO" id="GO:0003796">
    <property type="term" value="F:lysozyme activity"/>
    <property type="evidence" value="ECO:0007669"/>
    <property type="project" value="UniProtKB-EC"/>
</dbReference>
<evidence type="ECO:0000256" key="9">
    <source>
        <dbReference type="SAM" id="SignalP"/>
    </source>
</evidence>
<evidence type="ECO:0000256" key="5">
    <source>
        <dbReference type="ARBA" id="ARBA00022638"/>
    </source>
</evidence>
<dbReference type="VEuPathDB" id="AmoebaDB:KM1_324380"/>
<dbReference type="VEuPathDB" id="AmoebaDB:EHI_089990"/>
<proteinExistence type="inferred from homology"/>
<dbReference type="FunFam" id="3.20.20.80:FF:000101">
    <property type="entry name" value="Lysozyme, putative"/>
    <property type="match status" value="1"/>
</dbReference>
<comment type="similarity">
    <text evidence="2">Belongs to the glycosyl hydrolase 25 family.</text>
</comment>
<keyword evidence="6 9" id="KW-0732">Signal</keyword>
<dbReference type="AlphaFoldDB" id="A0A5K1UBK6"/>
<dbReference type="GO" id="GO:0016998">
    <property type="term" value="P:cell wall macromolecule catabolic process"/>
    <property type="evidence" value="ECO:0007669"/>
    <property type="project" value="InterPro"/>
</dbReference>
<keyword evidence="4" id="KW-0929">Antimicrobial</keyword>
<accession>A0A5K1UBK6</accession>
<evidence type="ECO:0000256" key="6">
    <source>
        <dbReference type="ARBA" id="ARBA00022729"/>
    </source>
</evidence>
<keyword evidence="5" id="KW-0081">Bacteriolytic enzyme</keyword>
<gene>
    <name evidence="10" type="ORF">CL6EHI_089990</name>
</gene>
<evidence type="ECO:0000256" key="2">
    <source>
        <dbReference type="ARBA" id="ARBA00010646"/>
    </source>
</evidence>
<dbReference type="GO" id="GO:0042742">
    <property type="term" value="P:defense response to bacterium"/>
    <property type="evidence" value="ECO:0007669"/>
    <property type="project" value="UniProtKB-KW"/>
</dbReference>
<dbReference type="InterPro" id="IPR002053">
    <property type="entry name" value="Glyco_hydro_25"/>
</dbReference>
<dbReference type="EC" id="3.2.1.17" evidence="3"/>
<dbReference type="VEuPathDB" id="AmoebaDB:EHI5A_271170"/>
<dbReference type="OMA" id="QYAQVET"/>
<evidence type="ECO:0000256" key="7">
    <source>
        <dbReference type="ARBA" id="ARBA00022801"/>
    </source>
</evidence>
<protein>
    <recommendedName>
        <fullName evidence="3">lysozyme</fullName>
        <ecNumber evidence="3">3.2.1.17</ecNumber>
    </recommendedName>
</protein>
<dbReference type="VEuPathDB" id="AmoebaDB:EHI8A_022330"/>
<dbReference type="PANTHER" id="PTHR23208">
    <property type="entry name" value="LYSOZYME PROTEIN"/>
    <property type="match status" value="1"/>
</dbReference>
<evidence type="ECO:0000256" key="3">
    <source>
        <dbReference type="ARBA" id="ARBA00012732"/>
    </source>
</evidence>
<dbReference type="PROSITE" id="PS51904">
    <property type="entry name" value="GLYCOSYL_HYDROL_F25_2"/>
    <property type="match status" value="1"/>
</dbReference>
<feature type="chain" id="PRO_5023836106" description="lysozyme" evidence="9">
    <location>
        <begin position="17"/>
        <end position="208"/>
    </location>
</feature>
<dbReference type="CDD" id="cd06416">
    <property type="entry name" value="GH25_Lys1-like"/>
    <property type="match status" value="1"/>
</dbReference>
<keyword evidence="7" id="KW-0378">Hydrolase</keyword>